<feature type="region of interest" description="Disordered" evidence="1">
    <location>
        <begin position="116"/>
        <end position="175"/>
    </location>
</feature>
<protein>
    <recommendedName>
        <fullName evidence="4">GAG-pre-integrase domain-containing protein</fullName>
    </recommendedName>
</protein>
<name>A0A3Q7GF86_SOLLC</name>
<reference evidence="2" key="1">
    <citation type="journal article" date="2012" name="Nature">
        <title>The tomato genome sequence provides insights into fleshy fruit evolution.</title>
        <authorList>
            <consortium name="Tomato Genome Consortium"/>
        </authorList>
    </citation>
    <scope>NUCLEOTIDE SEQUENCE [LARGE SCALE GENOMIC DNA]</scope>
    <source>
        <strain evidence="2">cv. Heinz 1706</strain>
    </source>
</reference>
<dbReference type="Gramene" id="Solyc05g013620.2.1">
    <property type="protein sequence ID" value="Solyc05g013620.2.1"/>
    <property type="gene ID" value="Solyc05g013620.2"/>
</dbReference>
<evidence type="ECO:0008006" key="4">
    <source>
        <dbReference type="Google" id="ProtNLM"/>
    </source>
</evidence>
<proteinExistence type="predicted"/>
<evidence type="ECO:0000256" key="1">
    <source>
        <dbReference type="SAM" id="MobiDB-lite"/>
    </source>
</evidence>
<dbReference type="InParanoid" id="A0A3Q7GF86"/>
<evidence type="ECO:0000313" key="3">
    <source>
        <dbReference type="Proteomes" id="UP000004994"/>
    </source>
</evidence>
<evidence type="ECO:0000313" key="2">
    <source>
        <dbReference type="EnsemblPlants" id="Solyc05g013620.2.1"/>
    </source>
</evidence>
<feature type="compositionally biased region" description="Basic and acidic residues" evidence="1">
    <location>
        <begin position="116"/>
        <end position="129"/>
    </location>
</feature>
<accession>A0A3Q7GF86</accession>
<feature type="compositionally biased region" description="Polar residues" evidence="1">
    <location>
        <begin position="130"/>
        <end position="142"/>
    </location>
</feature>
<organism evidence="2">
    <name type="scientific">Solanum lycopersicum</name>
    <name type="common">Tomato</name>
    <name type="synonym">Lycopersicon esculentum</name>
    <dbReference type="NCBI Taxonomy" id="4081"/>
    <lineage>
        <taxon>Eukaryota</taxon>
        <taxon>Viridiplantae</taxon>
        <taxon>Streptophyta</taxon>
        <taxon>Embryophyta</taxon>
        <taxon>Tracheophyta</taxon>
        <taxon>Spermatophyta</taxon>
        <taxon>Magnoliopsida</taxon>
        <taxon>eudicotyledons</taxon>
        <taxon>Gunneridae</taxon>
        <taxon>Pentapetalae</taxon>
        <taxon>asterids</taxon>
        <taxon>lamiids</taxon>
        <taxon>Solanales</taxon>
        <taxon>Solanaceae</taxon>
        <taxon>Solanoideae</taxon>
        <taxon>Solaneae</taxon>
        <taxon>Solanum</taxon>
        <taxon>Solanum subgen. Lycopersicon</taxon>
    </lineage>
</organism>
<dbReference type="PaxDb" id="4081-Solyc05g013620.1.1"/>
<dbReference type="AlphaFoldDB" id="A0A3Q7GF86"/>
<keyword evidence="3" id="KW-1185">Reference proteome</keyword>
<dbReference type="EnsemblPlants" id="Solyc05g013620.2.1">
    <property type="protein sequence ID" value="Solyc05g013620.2.1"/>
    <property type="gene ID" value="Solyc05g013620.2"/>
</dbReference>
<sequence>MRPIGYCSTMPFSHNNHMMIDHGSHTQHHDAHYVHGHGHDNYGSHGYHGSHGHMPHESTNFSSSATMVHNEGGYGNEMQQSSHAHMSSMAMGHHASVSAAATGTVSSVSEVRISLHKDDNLKKNDEDCSKSSSHNNHMMVSQHSGGYYGSHGHGHSNYGSHGHMPHESTNFSSSTSMVHSDGGYAYMVGSDVNSTRKDDYEDVFGRLSFSYGGNTNVPGNKNMSNETQANTAGKVLFVSENSQVWIVDTVASNHMVANMDMLSRMSNISSRSVITKVYHIPEFKYNLLSELYTGKVREIDKEDNDLYLLLRNVSNDQQKQHGFVVPGKKLEIQQISEKELDVWNKRLGHGSSQMLSKVFPELKVHKLIEVPPYPSLTYTSNGFEAFRPQKEANVTNERQEYRWNSTEYVDREEKSYGKIAYEEEEDVDAEANNFIKWEHDKFNRAKLMSMESFY</sequence>
<dbReference type="Proteomes" id="UP000004994">
    <property type="component" value="Chromosome 5"/>
</dbReference>
<reference evidence="2" key="2">
    <citation type="submission" date="2019-01" db="UniProtKB">
        <authorList>
            <consortium name="EnsemblPlants"/>
        </authorList>
    </citation>
    <scope>IDENTIFICATION</scope>
    <source>
        <strain evidence="2">cv. Heinz 1706</strain>
    </source>
</reference>